<proteinExistence type="predicted"/>
<name>A0ABT5RWS8_9BURK</name>
<dbReference type="Proteomes" id="UP001148932">
    <property type="component" value="Unassembled WGS sequence"/>
</dbReference>
<keyword evidence="3" id="KW-1185">Reference proteome</keyword>
<feature type="region of interest" description="Disordered" evidence="1">
    <location>
        <begin position="561"/>
        <end position="586"/>
    </location>
</feature>
<sequence>MLTSGGTAATMAQGAGMMAGVLGPIALGIAALTSIIGKTKGETRVGGQFGVAYDGGVYNQRRGQAYTYEGQQFDRDFSNGARVGLTDGQAYRLEGDKVANEQALRDAVAGTASTINDLLKGIGSSLSLTGFSAGLETSTKDRGGNFAGGILGDGVAFGESGKGDNYAGTLYELFSTRSPDFKTAVENFTLDLKQATLQSIQAAAQYAAEKGEEFPALIAKKFKGVDFEALTSEQTDEYLNFVNTQIEGVKRLRQAFDAMGMDHLAEVSFDVASGLAEVSGGFDNFLTNLSNFYTNFVSADEQRANMQRVLQNALSAVNLQLPDIDATDARAQYAALVKAAENDMSEQGRKAYAALIANAGAFASITKTVESATDALDKQRDSHLKALERSVAAEKKALQTRLDAAQDIVSTLGGLVDILHSNVRELYGQTDATRAMLAQQGNDFILKALQTAQKTGYLPDADELADAISGARGWLDVANFGGDAAERDYAANVLAGRLQGLERIAGKQLTDAQKTVRELEFQTGQLDQELEYWRDHLAIANNTYEAITSVAEAVENLRGDFQNGSTKPGGANTVGGGTTPSAGGGAVPRANYGADEALTSFEKFKAWYAGIRVNADPRVLMNEGYQVPDWMRVHNGADDATDKEQFGSYLFFKNNPQYAKDLEQVYSTGRSSYATDGSTLVRSDLSKMPTDVADYYRNNRDELLASEGFGLDPVLAYQLYNFGPQQFGLDGKRQSFTEWLQTTKWTPEGLVANNNVVSYAQMGYSNYNLARWDTSSGNIVDVDGRMYTPDGKYIGNASRAQLDAIYGAGYQPTTSGSRSSLYNSQVNGGASEADYYGAIKTNLDKAIADGWSAQQLVDAVTSTGASLQDVAAAYGISLAQVQENLRAGGATNIPQFRGGGSHWGGLRIVGEDGPELEATGPSRIWNQQQLADALGGGGNGRLEEFFLKLTTEIQLLKSAFEVGANHSGDTLALLRDVKNGNALIVQTAPA</sequence>
<evidence type="ECO:0000313" key="2">
    <source>
        <dbReference type="EMBL" id="MDD2178154.1"/>
    </source>
</evidence>
<protein>
    <recommendedName>
        <fullName evidence="4">LysM domain-containing protein</fullName>
    </recommendedName>
</protein>
<dbReference type="EMBL" id="JAPCKI010000005">
    <property type="protein sequence ID" value="MDD2178154.1"/>
    <property type="molecule type" value="Genomic_DNA"/>
</dbReference>
<dbReference type="RefSeq" id="WP_274110551.1">
    <property type="nucleotide sequence ID" value="NZ_JAPCKI010000005.1"/>
</dbReference>
<evidence type="ECO:0000313" key="3">
    <source>
        <dbReference type="Proteomes" id="UP001148932"/>
    </source>
</evidence>
<organism evidence="2 3">
    <name type="scientific">Acidovorax benzenivorans</name>
    <dbReference type="NCBI Taxonomy" id="2987520"/>
    <lineage>
        <taxon>Bacteria</taxon>
        <taxon>Pseudomonadati</taxon>
        <taxon>Pseudomonadota</taxon>
        <taxon>Betaproteobacteria</taxon>
        <taxon>Burkholderiales</taxon>
        <taxon>Comamonadaceae</taxon>
        <taxon>Acidovorax</taxon>
    </lineage>
</organism>
<comment type="caution">
    <text evidence="2">The sequence shown here is derived from an EMBL/GenBank/DDBJ whole genome shotgun (WGS) entry which is preliminary data.</text>
</comment>
<feature type="compositionally biased region" description="Gly residues" evidence="1">
    <location>
        <begin position="572"/>
        <end position="586"/>
    </location>
</feature>
<reference evidence="2" key="1">
    <citation type="submission" date="2022-10" db="EMBL/GenBank/DDBJ databases">
        <title>Description of microaerobic benzene degrading bacteria.</title>
        <authorList>
            <person name="Bedics A."/>
            <person name="Tancsics A."/>
            <person name="Banerjee S."/>
        </authorList>
    </citation>
    <scope>NUCLEOTIDE SEQUENCE</scope>
    <source>
        <strain evidence="2">D2M1</strain>
    </source>
</reference>
<gene>
    <name evidence="2" type="ORF">OIN59_11980</name>
</gene>
<evidence type="ECO:0008006" key="4">
    <source>
        <dbReference type="Google" id="ProtNLM"/>
    </source>
</evidence>
<evidence type="ECO:0000256" key="1">
    <source>
        <dbReference type="SAM" id="MobiDB-lite"/>
    </source>
</evidence>
<accession>A0ABT5RWS8</accession>